<sequence>MVKLSHDRLSVLSAYDNRVLLELNKAQLLIDQRFREEQELSGPEAIVDPELNLYCNVSLNFVKFVLLGSHKVAKTAQQVLTTPSDQEIALMTQFEAAKLLADESLYRLPSWLVKYKHLNRPSCWPMSPQEEFTLITKVRESGGKFNDYRLMALPNELQKLHTGNHKLFLNEYEAYAMTKRMEKDTGHDLIYLLNSLQRTYANIDHQFVTCALSNCDRCRQNTVKDPTLLSMLETNASLLSGSSLICTTTFENSPSSYSSALPSESSLLTDSKDETEEEFPDDSSVAEIDDKSVDEPFKSLTPNDLHNLPKSLKKYLLKTEQACTQWNKSYLKLISLIQHNAFTSQIYCRSAMMLTGQEGDIMRNVRCMLPLSYELAEKSLLEALGLKKEEMFWTRERETFIMSVFNLSTDQVPEPVPEQYCNVLPNSYRLAKLRGAPSISKLVFHYDNRLVVNNLELIELIKYRDEHHKHPGMEETYQVVKELYHNANRKIVRLVKAACEVCCSKFFVIREARNPSLTSKLSDGQCYFPRYLFLI</sequence>
<dbReference type="Proteomes" id="UP001626550">
    <property type="component" value="Unassembled WGS sequence"/>
</dbReference>
<dbReference type="EMBL" id="JBJKFK010000088">
    <property type="protein sequence ID" value="KAL3319947.1"/>
    <property type="molecule type" value="Genomic_DNA"/>
</dbReference>
<reference evidence="2 3" key="1">
    <citation type="submission" date="2024-11" db="EMBL/GenBank/DDBJ databases">
        <title>Adaptive evolution of stress response genes in parasites aligns with host niche diversity.</title>
        <authorList>
            <person name="Hahn C."/>
            <person name="Resl P."/>
        </authorList>
    </citation>
    <scope>NUCLEOTIDE SEQUENCE [LARGE SCALE GENOMIC DNA]</scope>
    <source>
        <strain evidence="2">EGGRZ-B1_66</strain>
        <tissue evidence="2">Body</tissue>
    </source>
</reference>
<keyword evidence="3" id="KW-1185">Reference proteome</keyword>
<proteinExistence type="predicted"/>
<name>A0ABD2QKR6_9PLAT</name>
<comment type="caution">
    <text evidence="2">The sequence shown here is derived from an EMBL/GenBank/DDBJ whole genome shotgun (WGS) entry which is preliminary data.</text>
</comment>
<protein>
    <recommendedName>
        <fullName evidence="4">Integrase zinc-binding domain-containing protein</fullName>
    </recommendedName>
</protein>
<accession>A0ABD2QKR6</accession>
<evidence type="ECO:0000313" key="2">
    <source>
        <dbReference type="EMBL" id="KAL3319947.1"/>
    </source>
</evidence>
<dbReference type="AlphaFoldDB" id="A0ABD2QKR6"/>
<feature type="compositionally biased region" description="Low complexity" evidence="1">
    <location>
        <begin position="253"/>
        <end position="268"/>
    </location>
</feature>
<organism evidence="2 3">
    <name type="scientific">Cichlidogyrus casuarinus</name>
    <dbReference type="NCBI Taxonomy" id="1844966"/>
    <lineage>
        <taxon>Eukaryota</taxon>
        <taxon>Metazoa</taxon>
        <taxon>Spiralia</taxon>
        <taxon>Lophotrochozoa</taxon>
        <taxon>Platyhelminthes</taxon>
        <taxon>Monogenea</taxon>
        <taxon>Monopisthocotylea</taxon>
        <taxon>Dactylogyridea</taxon>
        <taxon>Ancyrocephalidae</taxon>
        <taxon>Cichlidogyrus</taxon>
    </lineage>
</organism>
<evidence type="ECO:0000313" key="3">
    <source>
        <dbReference type="Proteomes" id="UP001626550"/>
    </source>
</evidence>
<evidence type="ECO:0008006" key="4">
    <source>
        <dbReference type="Google" id="ProtNLM"/>
    </source>
</evidence>
<gene>
    <name evidence="2" type="ORF">Ciccas_001375</name>
</gene>
<feature type="region of interest" description="Disordered" evidence="1">
    <location>
        <begin position="252"/>
        <end position="286"/>
    </location>
</feature>
<evidence type="ECO:0000256" key="1">
    <source>
        <dbReference type="SAM" id="MobiDB-lite"/>
    </source>
</evidence>